<evidence type="ECO:0000313" key="3">
    <source>
        <dbReference type="Proteomes" id="UP000035088"/>
    </source>
</evidence>
<dbReference type="EMBL" id="BAEE01000038">
    <property type="protein sequence ID" value="GAB09469.1"/>
    <property type="molecule type" value="Genomic_DNA"/>
</dbReference>
<organism evidence="2 3">
    <name type="scientific">Gordonia araii NBRC 100433</name>
    <dbReference type="NCBI Taxonomy" id="1073574"/>
    <lineage>
        <taxon>Bacteria</taxon>
        <taxon>Bacillati</taxon>
        <taxon>Actinomycetota</taxon>
        <taxon>Actinomycetes</taxon>
        <taxon>Mycobacteriales</taxon>
        <taxon>Gordoniaceae</taxon>
        <taxon>Gordonia</taxon>
    </lineage>
</organism>
<dbReference type="RefSeq" id="WP_007321545.1">
    <property type="nucleotide sequence ID" value="NZ_BAEE01000038.1"/>
</dbReference>
<dbReference type="InterPro" id="IPR013321">
    <property type="entry name" value="Arc_rbn_hlx_hlx"/>
</dbReference>
<accession>G7H0U4</accession>
<dbReference type="OrthoDB" id="3215765at2"/>
<dbReference type="Pfam" id="PF01402">
    <property type="entry name" value="RHH_1"/>
    <property type="match status" value="1"/>
</dbReference>
<dbReference type="InterPro" id="IPR010985">
    <property type="entry name" value="Ribbon_hlx_hlx"/>
</dbReference>
<dbReference type="Gene3D" id="1.10.1220.10">
    <property type="entry name" value="Met repressor-like"/>
    <property type="match status" value="1"/>
</dbReference>
<dbReference type="InterPro" id="IPR002145">
    <property type="entry name" value="CopG"/>
</dbReference>
<keyword evidence="3" id="KW-1185">Reference proteome</keyword>
<protein>
    <recommendedName>
        <fullName evidence="1">Ribbon-helix-helix protein CopG domain-containing protein</fullName>
    </recommendedName>
</protein>
<dbReference type="Proteomes" id="UP000035088">
    <property type="component" value="Unassembled WGS sequence"/>
</dbReference>
<reference evidence="2 3" key="1">
    <citation type="submission" date="2011-11" db="EMBL/GenBank/DDBJ databases">
        <title>Whole genome shotgun sequence of Gordonia araii NBRC 100433.</title>
        <authorList>
            <person name="Yoshida Y."/>
            <person name="Hosoyama A."/>
            <person name="Tsuchikane K."/>
            <person name="Katsumata H."/>
            <person name="Yamazaki S."/>
            <person name="Fujita N."/>
        </authorList>
    </citation>
    <scope>NUCLEOTIDE SEQUENCE [LARGE SCALE GENOMIC DNA]</scope>
    <source>
        <strain evidence="2 3">NBRC 100433</strain>
    </source>
</reference>
<dbReference type="AlphaFoldDB" id="G7H0U4"/>
<dbReference type="SUPFAM" id="SSF47598">
    <property type="entry name" value="Ribbon-helix-helix"/>
    <property type="match status" value="1"/>
</dbReference>
<dbReference type="GO" id="GO:0006355">
    <property type="term" value="P:regulation of DNA-templated transcription"/>
    <property type="evidence" value="ECO:0007669"/>
    <property type="project" value="InterPro"/>
</dbReference>
<sequence length="72" mass="8184">MTDILIRNVDDDVIARIDSEAQGLGLSRSEYLRQGLRTLAYPRGRTTRADLKRFSELASDLLDEDVMAKAWD</sequence>
<evidence type="ECO:0000313" key="2">
    <source>
        <dbReference type="EMBL" id="GAB09469.1"/>
    </source>
</evidence>
<dbReference type="STRING" id="1073574.GOARA_038_00160"/>
<proteinExistence type="predicted"/>
<name>G7H0U4_9ACTN</name>
<gene>
    <name evidence="2" type="ORF">GOARA_038_00160</name>
</gene>
<feature type="domain" description="Ribbon-helix-helix protein CopG" evidence="1">
    <location>
        <begin position="9"/>
        <end position="38"/>
    </location>
</feature>
<evidence type="ECO:0000259" key="1">
    <source>
        <dbReference type="Pfam" id="PF01402"/>
    </source>
</evidence>
<comment type="caution">
    <text evidence="2">The sequence shown here is derived from an EMBL/GenBank/DDBJ whole genome shotgun (WGS) entry which is preliminary data.</text>
</comment>